<keyword evidence="3" id="KW-0812">Transmembrane</keyword>
<keyword evidence="4" id="KW-0552">Olfaction</keyword>
<keyword evidence="10" id="KW-1185">Reference proteome</keyword>
<keyword evidence="5" id="KW-1133">Transmembrane helix</keyword>
<evidence type="ECO:0000313" key="9">
    <source>
        <dbReference type="EMBL" id="KAJ9573685.1"/>
    </source>
</evidence>
<evidence type="ECO:0000256" key="4">
    <source>
        <dbReference type="ARBA" id="ARBA00022725"/>
    </source>
</evidence>
<evidence type="ECO:0000256" key="7">
    <source>
        <dbReference type="ARBA" id="ARBA00023170"/>
    </source>
</evidence>
<evidence type="ECO:0000256" key="6">
    <source>
        <dbReference type="ARBA" id="ARBA00023136"/>
    </source>
</evidence>
<dbReference type="Proteomes" id="UP001233999">
    <property type="component" value="Unassembled WGS sequence"/>
</dbReference>
<accession>A0AAD8E119</accession>
<comment type="subcellular location">
    <subcellularLocation>
        <location evidence="1">Membrane</location>
        <topology evidence="1">Multi-pass membrane protein</topology>
    </subcellularLocation>
</comment>
<dbReference type="EMBL" id="JASPKZ010010686">
    <property type="protein sequence ID" value="KAJ9573685.1"/>
    <property type="molecule type" value="Genomic_DNA"/>
</dbReference>
<keyword evidence="2" id="KW-0716">Sensory transduction</keyword>
<keyword evidence="8" id="KW-0807">Transducer</keyword>
<dbReference type="GO" id="GO:0007165">
    <property type="term" value="P:signal transduction"/>
    <property type="evidence" value="ECO:0007669"/>
    <property type="project" value="UniProtKB-KW"/>
</dbReference>
<evidence type="ECO:0000256" key="5">
    <source>
        <dbReference type="ARBA" id="ARBA00022989"/>
    </source>
</evidence>
<evidence type="ECO:0008006" key="11">
    <source>
        <dbReference type="Google" id="ProtNLM"/>
    </source>
</evidence>
<reference evidence="9" key="1">
    <citation type="journal article" date="2023" name="IScience">
        <title>Live-bearing cockroach genome reveals convergent evolutionary mechanisms linked to viviparity in insects and beyond.</title>
        <authorList>
            <person name="Fouks B."/>
            <person name="Harrison M.C."/>
            <person name="Mikhailova A.A."/>
            <person name="Marchal E."/>
            <person name="English S."/>
            <person name="Carruthers M."/>
            <person name="Jennings E.C."/>
            <person name="Chiamaka E.L."/>
            <person name="Frigard R.A."/>
            <person name="Pippel M."/>
            <person name="Attardo G.M."/>
            <person name="Benoit J.B."/>
            <person name="Bornberg-Bauer E."/>
            <person name="Tobe S.S."/>
        </authorList>
    </citation>
    <scope>NUCLEOTIDE SEQUENCE</scope>
    <source>
        <strain evidence="9">Stay&amp;Tobe</strain>
    </source>
</reference>
<dbReference type="GO" id="GO:0005549">
    <property type="term" value="F:odorant binding"/>
    <property type="evidence" value="ECO:0007669"/>
    <property type="project" value="InterPro"/>
</dbReference>
<gene>
    <name evidence="9" type="ORF">L9F63_008955</name>
</gene>
<organism evidence="9 10">
    <name type="scientific">Diploptera punctata</name>
    <name type="common">Pacific beetle cockroach</name>
    <dbReference type="NCBI Taxonomy" id="6984"/>
    <lineage>
        <taxon>Eukaryota</taxon>
        <taxon>Metazoa</taxon>
        <taxon>Ecdysozoa</taxon>
        <taxon>Arthropoda</taxon>
        <taxon>Hexapoda</taxon>
        <taxon>Insecta</taxon>
        <taxon>Pterygota</taxon>
        <taxon>Neoptera</taxon>
        <taxon>Polyneoptera</taxon>
        <taxon>Dictyoptera</taxon>
        <taxon>Blattodea</taxon>
        <taxon>Blaberoidea</taxon>
        <taxon>Blaberidae</taxon>
        <taxon>Diplopterinae</taxon>
        <taxon>Diploptera</taxon>
    </lineage>
</organism>
<evidence type="ECO:0000256" key="1">
    <source>
        <dbReference type="ARBA" id="ARBA00004141"/>
    </source>
</evidence>
<proteinExistence type="predicted"/>
<evidence type="ECO:0000256" key="2">
    <source>
        <dbReference type="ARBA" id="ARBA00022606"/>
    </source>
</evidence>
<comment type="caution">
    <text evidence="9">The sequence shown here is derived from an EMBL/GenBank/DDBJ whole genome shotgun (WGS) entry which is preliminary data.</text>
</comment>
<dbReference type="GO" id="GO:0004984">
    <property type="term" value="F:olfactory receptor activity"/>
    <property type="evidence" value="ECO:0007669"/>
    <property type="project" value="InterPro"/>
</dbReference>
<evidence type="ECO:0000256" key="8">
    <source>
        <dbReference type="ARBA" id="ARBA00023224"/>
    </source>
</evidence>
<dbReference type="InterPro" id="IPR004117">
    <property type="entry name" value="7tm6_olfct_rcpt"/>
</dbReference>
<reference evidence="9" key="2">
    <citation type="submission" date="2023-05" db="EMBL/GenBank/DDBJ databases">
        <authorList>
            <person name="Fouks B."/>
        </authorList>
    </citation>
    <scope>NUCLEOTIDE SEQUENCE</scope>
    <source>
        <strain evidence="9">Stay&amp;Tobe</strain>
        <tissue evidence="9">Testes</tissue>
    </source>
</reference>
<name>A0AAD8E119_DIPPU</name>
<keyword evidence="7" id="KW-0675">Receptor</keyword>
<evidence type="ECO:0000313" key="10">
    <source>
        <dbReference type="Proteomes" id="UP001233999"/>
    </source>
</evidence>
<protein>
    <recommendedName>
        <fullName evidence="11">Odorant receptor</fullName>
    </recommendedName>
</protein>
<dbReference type="GO" id="GO:0016020">
    <property type="term" value="C:membrane"/>
    <property type="evidence" value="ECO:0007669"/>
    <property type="project" value="UniProtKB-SubCell"/>
</dbReference>
<keyword evidence="6" id="KW-0472">Membrane</keyword>
<dbReference type="Pfam" id="PF02949">
    <property type="entry name" value="7tm_6"/>
    <property type="match status" value="1"/>
</dbReference>
<sequence length="109" mass="12264">MYIIITQIALSGERGSEKQEDKNVVKYRFILEKMPIMIWIPFDVENDTTVFVTMYAAACLLGVIVSLVDISTDIANYALGTHLSAQFEILCAMLEDVEENVLVDNIFPT</sequence>
<evidence type="ECO:0000256" key="3">
    <source>
        <dbReference type="ARBA" id="ARBA00022692"/>
    </source>
</evidence>
<dbReference type="AlphaFoldDB" id="A0AAD8E119"/>